<evidence type="ECO:0000313" key="1">
    <source>
        <dbReference type="EMBL" id="KAJ8369942.1"/>
    </source>
</evidence>
<dbReference type="PANTHER" id="PTHR47331:SF6">
    <property type="entry name" value="DOUBLECORTIN DOMAIN-CONTAINING PROTEIN"/>
    <property type="match status" value="1"/>
</dbReference>
<dbReference type="Proteomes" id="UP001152622">
    <property type="component" value="Chromosome 3"/>
</dbReference>
<dbReference type="AlphaFoldDB" id="A0A9Q1FYJ7"/>
<proteinExistence type="predicted"/>
<name>A0A9Q1FYJ7_SYNKA</name>
<sequence length="264" mass="29996">MLDFAKYLARRELVTTGLTQFDDRPESFRAWQSSFLNAISGLDLSASNELDLLTKWLGKDLSEHVKRMRSVHISNPNAALKKAWERLAECYASPEVIEEALFKKLELFPRVSAKDYIKLRELGDLLMELQSAKEDGYLPGLTYLDTARGISPIIEKLPYGLQEKCLSKGSKFKEEHNGYFPPFSFFTRFIYHEACIRNYPSFALSNNNSGAVKPCTLDHHPGLQGVPPLHEKMVGRENKTLLLPPSARSVQRFVVRAKQMATTE</sequence>
<dbReference type="OrthoDB" id="10068969at2759"/>
<dbReference type="EMBL" id="JAINUF010000003">
    <property type="protein sequence ID" value="KAJ8369942.1"/>
    <property type="molecule type" value="Genomic_DNA"/>
</dbReference>
<accession>A0A9Q1FYJ7</accession>
<keyword evidence="2" id="KW-1185">Reference proteome</keyword>
<evidence type="ECO:0000313" key="2">
    <source>
        <dbReference type="Proteomes" id="UP001152622"/>
    </source>
</evidence>
<comment type="caution">
    <text evidence="1">The sequence shown here is derived from an EMBL/GenBank/DDBJ whole genome shotgun (WGS) entry which is preliminary data.</text>
</comment>
<dbReference type="PANTHER" id="PTHR47331">
    <property type="entry name" value="PHD-TYPE DOMAIN-CONTAINING PROTEIN"/>
    <property type="match status" value="1"/>
</dbReference>
<protein>
    <submittedName>
        <fullName evidence="1">Uncharacterized protein</fullName>
    </submittedName>
</protein>
<gene>
    <name evidence="1" type="ORF">SKAU_G00099700</name>
</gene>
<reference evidence="1" key="1">
    <citation type="journal article" date="2023" name="Science">
        <title>Genome structures resolve the early diversification of teleost fishes.</title>
        <authorList>
            <person name="Parey E."/>
            <person name="Louis A."/>
            <person name="Montfort J."/>
            <person name="Bouchez O."/>
            <person name="Roques C."/>
            <person name="Iampietro C."/>
            <person name="Lluch J."/>
            <person name="Castinel A."/>
            <person name="Donnadieu C."/>
            <person name="Desvignes T."/>
            <person name="Floi Bucao C."/>
            <person name="Jouanno E."/>
            <person name="Wen M."/>
            <person name="Mejri S."/>
            <person name="Dirks R."/>
            <person name="Jansen H."/>
            <person name="Henkel C."/>
            <person name="Chen W.J."/>
            <person name="Zahm M."/>
            <person name="Cabau C."/>
            <person name="Klopp C."/>
            <person name="Thompson A.W."/>
            <person name="Robinson-Rechavi M."/>
            <person name="Braasch I."/>
            <person name="Lecointre G."/>
            <person name="Bobe J."/>
            <person name="Postlethwait J.H."/>
            <person name="Berthelot C."/>
            <person name="Roest Crollius H."/>
            <person name="Guiguen Y."/>
        </authorList>
    </citation>
    <scope>NUCLEOTIDE SEQUENCE</scope>
    <source>
        <strain evidence="1">WJC10195</strain>
    </source>
</reference>
<organism evidence="1 2">
    <name type="scientific">Synaphobranchus kaupii</name>
    <name type="common">Kaup's arrowtooth eel</name>
    <dbReference type="NCBI Taxonomy" id="118154"/>
    <lineage>
        <taxon>Eukaryota</taxon>
        <taxon>Metazoa</taxon>
        <taxon>Chordata</taxon>
        <taxon>Craniata</taxon>
        <taxon>Vertebrata</taxon>
        <taxon>Euteleostomi</taxon>
        <taxon>Actinopterygii</taxon>
        <taxon>Neopterygii</taxon>
        <taxon>Teleostei</taxon>
        <taxon>Anguilliformes</taxon>
        <taxon>Synaphobranchidae</taxon>
        <taxon>Synaphobranchus</taxon>
    </lineage>
</organism>